<dbReference type="PANTHER" id="PTHR45740">
    <property type="entry name" value="POLY [ADP-RIBOSE] POLYMERASE"/>
    <property type="match status" value="1"/>
</dbReference>
<dbReference type="Pfam" id="PF00644">
    <property type="entry name" value="PARP"/>
    <property type="match status" value="1"/>
</dbReference>
<comment type="caution">
    <text evidence="2">The sequence shown here is derived from an EMBL/GenBank/DDBJ whole genome shotgun (WGS) entry which is preliminary data.</text>
</comment>
<proteinExistence type="predicted"/>
<dbReference type="GO" id="GO:0005634">
    <property type="term" value="C:nucleus"/>
    <property type="evidence" value="ECO:0007669"/>
    <property type="project" value="TreeGrafter"/>
</dbReference>
<name>A0A9N8YMC4_9GLOM</name>
<accession>A0A9N8YMC4</accession>
<evidence type="ECO:0000313" key="2">
    <source>
        <dbReference type="EMBL" id="CAG8443214.1"/>
    </source>
</evidence>
<dbReference type="GO" id="GO:0003950">
    <property type="term" value="F:NAD+ poly-ADP-ribosyltransferase activity"/>
    <property type="evidence" value="ECO:0007669"/>
    <property type="project" value="InterPro"/>
</dbReference>
<dbReference type="Gene3D" id="3.90.228.10">
    <property type="match status" value="1"/>
</dbReference>
<dbReference type="AlphaFoldDB" id="A0A9N8YMC4"/>
<gene>
    <name evidence="2" type="ORF">AGERDE_LOCUS1226</name>
</gene>
<dbReference type="PANTHER" id="PTHR45740:SF17">
    <property type="entry name" value="POLY [ADP-RIBOSE] POLYMERASE TANKYRASE-2-LIKE"/>
    <property type="match status" value="1"/>
</dbReference>
<dbReference type="InterPro" id="IPR051712">
    <property type="entry name" value="ARTD-AVP"/>
</dbReference>
<evidence type="ECO:0000313" key="3">
    <source>
        <dbReference type="Proteomes" id="UP000789831"/>
    </source>
</evidence>
<feature type="domain" description="PARP catalytic" evidence="1">
    <location>
        <begin position="190"/>
        <end position="295"/>
    </location>
</feature>
<dbReference type="OrthoDB" id="9514740at2759"/>
<evidence type="ECO:0000259" key="1">
    <source>
        <dbReference type="Pfam" id="PF00644"/>
    </source>
</evidence>
<keyword evidence="3" id="KW-1185">Reference proteome</keyword>
<dbReference type="Proteomes" id="UP000789831">
    <property type="component" value="Unassembled WGS sequence"/>
</dbReference>
<protein>
    <submittedName>
        <fullName evidence="2">10305_t:CDS:1</fullName>
    </submittedName>
</protein>
<dbReference type="GO" id="GO:1990404">
    <property type="term" value="F:NAD+-protein mono-ADP-ribosyltransferase activity"/>
    <property type="evidence" value="ECO:0007669"/>
    <property type="project" value="TreeGrafter"/>
</dbReference>
<sequence>MPLSQKKKPISLVHLFDDLESSEDEQGEDRVIMGDMWKAFPKEEENATPKALVLTRQNCSCTDCEKVISPEYRPDFEPLKTIFNSEKLLRHAALFAGTRKITEKIIDHFHNTWGHPLHMGCPDVQYVTFMKCDKRLCQRWDEYIAELALFCNNNNPNIKPLWHGTSVRCKIEEARGPCNPSSKESCASCNILTGGFDISKSGTANAFKRFGTGVYFASNSSKAHSYATPRGNDNTYTILFCFVALGRCHSTQNDQPYLIEPPYPCHSVHGIVGSRLNYEEFVVYRSEAVVPFAAVSYKMKNGIDRRGGINPFKGRREMFEGKGMHRLE</sequence>
<dbReference type="InterPro" id="IPR012317">
    <property type="entry name" value="Poly(ADP-ribose)pol_cat_dom"/>
</dbReference>
<dbReference type="SUPFAM" id="SSF56399">
    <property type="entry name" value="ADP-ribosylation"/>
    <property type="match status" value="1"/>
</dbReference>
<organism evidence="2 3">
    <name type="scientific">Ambispora gerdemannii</name>
    <dbReference type="NCBI Taxonomy" id="144530"/>
    <lineage>
        <taxon>Eukaryota</taxon>
        <taxon>Fungi</taxon>
        <taxon>Fungi incertae sedis</taxon>
        <taxon>Mucoromycota</taxon>
        <taxon>Glomeromycotina</taxon>
        <taxon>Glomeromycetes</taxon>
        <taxon>Archaeosporales</taxon>
        <taxon>Ambisporaceae</taxon>
        <taxon>Ambispora</taxon>
    </lineage>
</organism>
<reference evidence="2" key="1">
    <citation type="submission" date="2021-06" db="EMBL/GenBank/DDBJ databases">
        <authorList>
            <person name="Kallberg Y."/>
            <person name="Tangrot J."/>
            <person name="Rosling A."/>
        </authorList>
    </citation>
    <scope>NUCLEOTIDE SEQUENCE</scope>
    <source>
        <strain evidence="2">MT106</strain>
    </source>
</reference>
<dbReference type="EMBL" id="CAJVPL010000080">
    <property type="protein sequence ID" value="CAG8443214.1"/>
    <property type="molecule type" value="Genomic_DNA"/>
</dbReference>